<evidence type="ECO:0008006" key="3">
    <source>
        <dbReference type="Google" id="ProtNLM"/>
    </source>
</evidence>
<organism evidence="1 2">
    <name type="scientific">Acrocarpospora pleiomorpha</name>
    <dbReference type="NCBI Taxonomy" id="90975"/>
    <lineage>
        <taxon>Bacteria</taxon>
        <taxon>Bacillati</taxon>
        <taxon>Actinomycetota</taxon>
        <taxon>Actinomycetes</taxon>
        <taxon>Streptosporangiales</taxon>
        <taxon>Streptosporangiaceae</taxon>
        <taxon>Acrocarpospora</taxon>
    </lineage>
</organism>
<evidence type="ECO:0000313" key="2">
    <source>
        <dbReference type="Proteomes" id="UP000377595"/>
    </source>
</evidence>
<protein>
    <recommendedName>
        <fullName evidence="3">Lipoprotein</fullName>
    </recommendedName>
</protein>
<dbReference type="Proteomes" id="UP000377595">
    <property type="component" value="Unassembled WGS sequence"/>
</dbReference>
<dbReference type="PROSITE" id="PS51257">
    <property type="entry name" value="PROKAR_LIPOPROTEIN"/>
    <property type="match status" value="1"/>
</dbReference>
<dbReference type="OrthoDB" id="3535885at2"/>
<evidence type="ECO:0000313" key="1">
    <source>
        <dbReference type="EMBL" id="GES17848.1"/>
    </source>
</evidence>
<gene>
    <name evidence="1" type="ORF">Aple_007430</name>
</gene>
<accession>A0A5M3XIH7</accession>
<proteinExistence type="predicted"/>
<dbReference type="RefSeq" id="WP_155343011.1">
    <property type="nucleotide sequence ID" value="NZ_BLAF01000005.1"/>
</dbReference>
<keyword evidence="2" id="KW-1185">Reference proteome</keyword>
<name>A0A5M3XIH7_9ACTN</name>
<dbReference type="EMBL" id="BLAF01000005">
    <property type="protein sequence ID" value="GES17848.1"/>
    <property type="molecule type" value="Genomic_DNA"/>
</dbReference>
<reference evidence="1 2" key="1">
    <citation type="submission" date="2019-10" db="EMBL/GenBank/DDBJ databases">
        <title>Whole genome shotgun sequence of Acrocarpospora pleiomorpha NBRC 16267.</title>
        <authorList>
            <person name="Ichikawa N."/>
            <person name="Kimura A."/>
            <person name="Kitahashi Y."/>
            <person name="Komaki H."/>
            <person name="Oguchi A."/>
        </authorList>
    </citation>
    <scope>NUCLEOTIDE SEQUENCE [LARGE SCALE GENOMIC DNA]</scope>
    <source>
        <strain evidence="1 2">NBRC 16267</strain>
    </source>
</reference>
<dbReference type="AlphaFoldDB" id="A0A5M3XIH7"/>
<comment type="caution">
    <text evidence="1">The sequence shown here is derived from an EMBL/GenBank/DDBJ whole genome shotgun (WGS) entry which is preliminary data.</text>
</comment>
<sequence>MPLASRIAAAGICFATLIGCTSEPPQPTFAEAIRNLVGDGEKLLVANMVSRVGQFQVSEKADKDSETACVPGSKQRFFRASGNFLPGGPKDPGTAVGAAHGELLVMNYDRLVDELDFRDDNLSVIVMNKPDSAVTFIVAARTTEPNILIVGKTDCFKAAEE</sequence>